<sequence>MTIATDRDLDVQTLVTDELEWTPDVDSAGIGVAVEDGAVTLSGEVDTYAERLAAKRAAFRVRGVRAVVDNLTVHPRAPWPVTETDIAKEVERALERAANVPDTVHASIDHHNVTLTGEVDWDFQRKAAKRSVQYLRGVYTVNSMITLKARPSATDTSERITNALARHAQIDARNIHVKVDGGRVTLTGTVRSWAESHQAEDAAWSSPHVTDVDNRINVSLH</sequence>
<dbReference type="Gene3D" id="3.30.1340.30">
    <property type="match status" value="3"/>
</dbReference>
<evidence type="ECO:0000313" key="2">
    <source>
        <dbReference type="EMBL" id="MCK2037221.1"/>
    </source>
</evidence>
<dbReference type="PROSITE" id="PS50914">
    <property type="entry name" value="BON"/>
    <property type="match status" value="3"/>
</dbReference>
<keyword evidence="3" id="KW-1185">Reference proteome</keyword>
<reference evidence="2 3" key="1">
    <citation type="submission" date="2021-06" db="EMBL/GenBank/DDBJ databases">
        <title>Genome-based taxonomic framework of Microbacterium strains isolated from marine environment, the description of four new species and reclassification of four preexisting species.</title>
        <authorList>
            <person name="Lee S.D."/>
            <person name="Kim S.-M."/>
            <person name="Byeon Y.-S."/>
            <person name="Yang H.L."/>
            <person name="Kim I.S."/>
        </authorList>
    </citation>
    <scope>NUCLEOTIDE SEQUENCE [LARGE SCALE GENOMIC DNA]</scope>
    <source>
        <strain evidence="2 3">SSW1-49</strain>
    </source>
</reference>
<comment type="caution">
    <text evidence="2">The sequence shown here is derived from an EMBL/GenBank/DDBJ whole genome shotgun (WGS) entry which is preliminary data.</text>
</comment>
<accession>A0ABT0FGN7</accession>
<evidence type="ECO:0000313" key="3">
    <source>
        <dbReference type="Proteomes" id="UP001300096"/>
    </source>
</evidence>
<gene>
    <name evidence="2" type="ORF">KZC51_13890</name>
</gene>
<dbReference type="InterPro" id="IPR051686">
    <property type="entry name" value="Lipoprotein_DolP"/>
</dbReference>
<dbReference type="SMART" id="SM00749">
    <property type="entry name" value="BON"/>
    <property type="match status" value="3"/>
</dbReference>
<dbReference type="PANTHER" id="PTHR34606">
    <property type="entry name" value="BON DOMAIN-CONTAINING PROTEIN"/>
    <property type="match status" value="1"/>
</dbReference>
<feature type="domain" description="BON" evidence="1">
    <location>
        <begin position="7"/>
        <end position="75"/>
    </location>
</feature>
<evidence type="ECO:0000259" key="1">
    <source>
        <dbReference type="PROSITE" id="PS50914"/>
    </source>
</evidence>
<dbReference type="InterPro" id="IPR007055">
    <property type="entry name" value="BON_dom"/>
</dbReference>
<feature type="domain" description="BON" evidence="1">
    <location>
        <begin position="152"/>
        <end position="220"/>
    </location>
</feature>
<organism evidence="2 3">
    <name type="scientific">Microbacterium croceum</name>
    <dbReference type="NCBI Taxonomy" id="2851645"/>
    <lineage>
        <taxon>Bacteria</taxon>
        <taxon>Bacillati</taxon>
        <taxon>Actinomycetota</taxon>
        <taxon>Actinomycetes</taxon>
        <taxon>Micrococcales</taxon>
        <taxon>Microbacteriaceae</taxon>
        <taxon>Microbacterium</taxon>
    </lineage>
</organism>
<protein>
    <submittedName>
        <fullName evidence="2">BON domain-containing protein</fullName>
    </submittedName>
</protein>
<dbReference type="Pfam" id="PF04972">
    <property type="entry name" value="BON"/>
    <property type="match status" value="3"/>
</dbReference>
<dbReference type="PANTHER" id="PTHR34606:SF15">
    <property type="entry name" value="BON DOMAIN-CONTAINING PROTEIN"/>
    <property type="match status" value="1"/>
</dbReference>
<dbReference type="Proteomes" id="UP001300096">
    <property type="component" value="Unassembled WGS sequence"/>
</dbReference>
<dbReference type="EMBL" id="JAHWXN010000001">
    <property type="protein sequence ID" value="MCK2037221.1"/>
    <property type="molecule type" value="Genomic_DNA"/>
</dbReference>
<feature type="domain" description="BON" evidence="1">
    <location>
        <begin position="82"/>
        <end position="149"/>
    </location>
</feature>
<dbReference type="RefSeq" id="WP_247630535.1">
    <property type="nucleotide sequence ID" value="NZ_JAHWXN010000001.1"/>
</dbReference>
<name>A0ABT0FGN7_9MICO</name>
<proteinExistence type="predicted"/>
<dbReference type="InterPro" id="IPR014004">
    <property type="entry name" value="Transpt-assoc_nodulatn_dom_bac"/>
</dbReference>